<evidence type="ECO:0000313" key="1">
    <source>
        <dbReference type="EMBL" id="MBX40522.1"/>
    </source>
</evidence>
<organism evidence="1">
    <name type="scientific">Rhizophora mucronata</name>
    <name type="common">Asiatic mangrove</name>
    <dbReference type="NCBI Taxonomy" id="61149"/>
    <lineage>
        <taxon>Eukaryota</taxon>
        <taxon>Viridiplantae</taxon>
        <taxon>Streptophyta</taxon>
        <taxon>Embryophyta</taxon>
        <taxon>Tracheophyta</taxon>
        <taxon>Spermatophyta</taxon>
        <taxon>Magnoliopsida</taxon>
        <taxon>eudicotyledons</taxon>
        <taxon>Gunneridae</taxon>
        <taxon>Pentapetalae</taxon>
        <taxon>rosids</taxon>
        <taxon>fabids</taxon>
        <taxon>Malpighiales</taxon>
        <taxon>Rhizophoraceae</taxon>
        <taxon>Rhizophora</taxon>
    </lineage>
</organism>
<dbReference type="EMBL" id="GGEC01060038">
    <property type="protein sequence ID" value="MBX40522.1"/>
    <property type="molecule type" value="Transcribed_RNA"/>
</dbReference>
<dbReference type="AlphaFoldDB" id="A0A2P2NDH9"/>
<sequence length="26" mass="2962">MSESFQVACWVHPSHLCCSRSVLIKL</sequence>
<reference evidence="1" key="1">
    <citation type="submission" date="2018-02" db="EMBL/GenBank/DDBJ databases">
        <title>Rhizophora mucronata_Transcriptome.</title>
        <authorList>
            <person name="Meera S.P."/>
            <person name="Sreeshan A."/>
            <person name="Augustine A."/>
        </authorList>
    </citation>
    <scope>NUCLEOTIDE SEQUENCE</scope>
    <source>
        <tissue evidence="1">Leaf</tissue>
    </source>
</reference>
<proteinExistence type="predicted"/>
<protein>
    <submittedName>
        <fullName evidence="1">Uncharacterized protein</fullName>
    </submittedName>
</protein>
<accession>A0A2P2NDH9</accession>
<name>A0A2P2NDH9_RHIMU</name>